<protein>
    <submittedName>
        <fullName evidence="1">Uncharacterized protein</fullName>
    </submittedName>
</protein>
<comment type="caution">
    <text evidence="1">The sequence shown here is derived from an EMBL/GenBank/DDBJ whole genome shotgun (WGS) entry which is preliminary data.</text>
</comment>
<evidence type="ECO:0000313" key="1">
    <source>
        <dbReference type="EMBL" id="MPL59590.1"/>
    </source>
</evidence>
<accession>A0A644SY21</accession>
<organism evidence="1">
    <name type="scientific">bioreactor metagenome</name>
    <dbReference type="NCBI Taxonomy" id="1076179"/>
    <lineage>
        <taxon>unclassified sequences</taxon>
        <taxon>metagenomes</taxon>
        <taxon>ecological metagenomes</taxon>
    </lineage>
</organism>
<proteinExistence type="predicted"/>
<name>A0A644SY21_9ZZZZ</name>
<sequence>MSNYRRVFNAAGHEFQWVKRKTLSLCPDCAFHMPGPYANLCEASDEVFDCKEEQYGAWEEINVGK</sequence>
<gene>
    <name evidence="1" type="ORF">SDC9_05144</name>
</gene>
<reference evidence="1" key="1">
    <citation type="submission" date="2019-08" db="EMBL/GenBank/DDBJ databases">
        <authorList>
            <person name="Kucharzyk K."/>
            <person name="Murdoch R.W."/>
            <person name="Higgins S."/>
            <person name="Loffler F."/>
        </authorList>
    </citation>
    <scope>NUCLEOTIDE SEQUENCE</scope>
</reference>
<dbReference type="AlphaFoldDB" id="A0A644SY21"/>
<dbReference type="EMBL" id="VSSQ01000010">
    <property type="protein sequence ID" value="MPL59590.1"/>
    <property type="molecule type" value="Genomic_DNA"/>
</dbReference>